<comment type="caution">
    <text evidence="2">The sequence shown here is derived from an EMBL/GenBank/DDBJ whole genome shotgun (WGS) entry which is preliminary data.</text>
</comment>
<proteinExistence type="predicted"/>
<dbReference type="Proteomes" id="UP000176445">
    <property type="component" value="Unassembled WGS sequence"/>
</dbReference>
<gene>
    <name evidence="2" type="ORF">A2704_05630</name>
</gene>
<name>A0A1F6CMQ7_9BACT</name>
<protein>
    <submittedName>
        <fullName evidence="2">Uncharacterized protein</fullName>
    </submittedName>
</protein>
<feature type="region of interest" description="Disordered" evidence="1">
    <location>
        <begin position="14"/>
        <end position="89"/>
    </location>
</feature>
<feature type="region of interest" description="Disordered" evidence="1">
    <location>
        <begin position="266"/>
        <end position="304"/>
    </location>
</feature>
<accession>A0A1F6CMQ7</accession>
<feature type="compositionally biased region" description="Low complexity" evidence="1">
    <location>
        <begin position="275"/>
        <end position="298"/>
    </location>
</feature>
<organism evidence="2 3">
    <name type="scientific">Candidatus Kaiserbacteria bacterium RIFCSPHIGHO2_01_FULL_54_36b</name>
    <dbReference type="NCBI Taxonomy" id="1798483"/>
    <lineage>
        <taxon>Bacteria</taxon>
        <taxon>Candidatus Kaiseribacteriota</taxon>
    </lineage>
</organism>
<feature type="compositionally biased region" description="Polar residues" evidence="1">
    <location>
        <begin position="31"/>
        <end position="50"/>
    </location>
</feature>
<feature type="compositionally biased region" description="Acidic residues" evidence="1">
    <location>
        <begin position="53"/>
        <end position="65"/>
    </location>
</feature>
<evidence type="ECO:0000256" key="1">
    <source>
        <dbReference type="SAM" id="MobiDB-lite"/>
    </source>
</evidence>
<evidence type="ECO:0000313" key="2">
    <source>
        <dbReference type="EMBL" id="OGG50388.1"/>
    </source>
</evidence>
<feature type="compositionally biased region" description="Basic and acidic residues" evidence="1">
    <location>
        <begin position="14"/>
        <end position="28"/>
    </location>
</feature>
<evidence type="ECO:0000313" key="3">
    <source>
        <dbReference type="Proteomes" id="UP000176445"/>
    </source>
</evidence>
<sequence>MIILGSQSIFAQVDVDRERREQDPERVNGEIATSSEITLENATILDTVTATSTEEDATDISDTESTETSQPTENSPSIEEKVIEEKALREEPRRLPKAKLLDRLAVEKSFAKEFDKSHSPVLSYIDVGFSEDESEGSDLASEEIFDIKIYFHVFNPSQQKARLTLNTGIKRGILHDIKIEGATGYRWENDELVIAYIPLLSKGSAIVSLTALPLHSTESLDVTVTPVLKDKSGSVLSSAPSEKASIKPKSTEALSKLSRGAIKKIITEEKEESQTEQATSTIQITPPDTASSSSTSTPEAPPGN</sequence>
<dbReference type="EMBL" id="MFKW01000052">
    <property type="protein sequence ID" value="OGG50388.1"/>
    <property type="molecule type" value="Genomic_DNA"/>
</dbReference>
<reference evidence="2 3" key="1">
    <citation type="journal article" date="2016" name="Nat. Commun.">
        <title>Thousands of microbial genomes shed light on interconnected biogeochemical processes in an aquifer system.</title>
        <authorList>
            <person name="Anantharaman K."/>
            <person name="Brown C.T."/>
            <person name="Hug L.A."/>
            <person name="Sharon I."/>
            <person name="Castelle C.J."/>
            <person name="Probst A.J."/>
            <person name="Thomas B.C."/>
            <person name="Singh A."/>
            <person name="Wilkins M.J."/>
            <person name="Karaoz U."/>
            <person name="Brodie E.L."/>
            <person name="Williams K.H."/>
            <person name="Hubbard S.S."/>
            <person name="Banfield J.F."/>
        </authorList>
    </citation>
    <scope>NUCLEOTIDE SEQUENCE [LARGE SCALE GENOMIC DNA]</scope>
</reference>
<dbReference type="AlphaFoldDB" id="A0A1F6CMQ7"/>
<feature type="compositionally biased region" description="Basic and acidic residues" evidence="1">
    <location>
        <begin position="78"/>
        <end position="89"/>
    </location>
</feature>